<proteinExistence type="predicted"/>
<accession>A0A645FMU0</accession>
<sequence length="171" mass="18656">MNVDHANAVRAPADEAGFAHGEELLAVADVLLRFGIVHSVPALKQRFEPVIQRAVLFVELVVERKLRCVRLPPIGDFVGECCRRLRTLVIPKRDSGENRDAEGGALRLGQRADGLFGNVRLDLLPDGAFCAAAERADLADLDVVDLFDELHVLTQHAGHALEDCAKEMCLG</sequence>
<protein>
    <submittedName>
        <fullName evidence="1">Uncharacterized protein</fullName>
    </submittedName>
</protein>
<comment type="caution">
    <text evidence="1">The sequence shown here is derived from an EMBL/GenBank/DDBJ whole genome shotgun (WGS) entry which is preliminary data.</text>
</comment>
<dbReference type="EMBL" id="VSSQ01062569">
    <property type="protein sequence ID" value="MPN15725.1"/>
    <property type="molecule type" value="Genomic_DNA"/>
</dbReference>
<organism evidence="1">
    <name type="scientific">bioreactor metagenome</name>
    <dbReference type="NCBI Taxonomy" id="1076179"/>
    <lineage>
        <taxon>unclassified sequences</taxon>
        <taxon>metagenomes</taxon>
        <taxon>ecological metagenomes</taxon>
    </lineage>
</organism>
<name>A0A645FMU0_9ZZZZ</name>
<dbReference type="AlphaFoldDB" id="A0A645FMU0"/>
<reference evidence="1" key="1">
    <citation type="submission" date="2019-08" db="EMBL/GenBank/DDBJ databases">
        <authorList>
            <person name="Kucharzyk K."/>
            <person name="Murdoch R.W."/>
            <person name="Higgins S."/>
            <person name="Loffler F."/>
        </authorList>
    </citation>
    <scope>NUCLEOTIDE SEQUENCE</scope>
</reference>
<evidence type="ECO:0000313" key="1">
    <source>
        <dbReference type="EMBL" id="MPN15725.1"/>
    </source>
</evidence>
<gene>
    <name evidence="1" type="ORF">SDC9_163059</name>
</gene>